<evidence type="ECO:0000313" key="1">
    <source>
        <dbReference type="EMBL" id="KAH7835493.1"/>
    </source>
</evidence>
<evidence type="ECO:0000313" key="2">
    <source>
        <dbReference type="Proteomes" id="UP000828048"/>
    </source>
</evidence>
<organism evidence="1 2">
    <name type="scientific">Vaccinium darrowii</name>
    <dbReference type="NCBI Taxonomy" id="229202"/>
    <lineage>
        <taxon>Eukaryota</taxon>
        <taxon>Viridiplantae</taxon>
        <taxon>Streptophyta</taxon>
        <taxon>Embryophyta</taxon>
        <taxon>Tracheophyta</taxon>
        <taxon>Spermatophyta</taxon>
        <taxon>Magnoliopsida</taxon>
        <taxon>eudicotyledons</taxon>
        <taxon>Gunneridae</taxon>
        <taxon>Pentapetalae</taxon>
        <taxon>asterids</taxon>
        <taxon>Ericales</taxon>
        <taxon>Ericaceae</taxon>
        <taxon>Vaccinioideae</taxon>
        <taxon>Vaccinieae</taxon>
        <taxon>Vaccinium</taxon>
    </lineage>
</organism>
<sequence length="194" mass="21594">MYFASPMSNHVFQGETHVEIEGPNWFEVILEDVPIETVPTAETETVLSAVLKDVSDPPDTLERLSATPDIVIADSIDDSPSHDSIVPAHAPMDVPEVSNLDMNISSNPKTIEKSYQLPLKQNHSHPPDRLSLEGKAKYSIAHYVSSHRLTPQYQAFANQIAAVQIPSKVEEALKDPKWREAMNVEMEALQKNKT</sequence>
<gene>
    <name evidence="1" type="ORF">Vadar_026617</name>
</gene>
<dbReference type="EMBL" id="CM037152">
    <property type="protein sequence ID" value="KAH7835493.1"/>
    <property type="molecule type" value="Genomic_DNA"/>
</dbReference>
<dbReference type="Proteomes" id="UP000828048">
    <property type="component" value="Chromosome 2"/>
</dbReference>
<proteinExistence type="predicted"/>
<accession>A0ACB7X3Z9</accession>
<keyword evidence="2" id="KW-1185">Reference proteome</keyword>
<comment type="caution">
    <text evidence="1">The sequence shown here is derived from an EMBL/GenBank/DDBJ whole genome shotgun (WGS) entry which is preliminary data.</text>
</comment>
<reference evidence="1 2" key="1">
    <citation type="journal article" date="2021" name="Hortic Res">
        <title>High-quality reference genome and annotation aids understanding of berry development for evergreen blueberry (Vaccinium darrowii).</title>
        <authorList>
            <person name="Yu J."/>
            <person name="Hulse-Kemp A.M."/>
            <person name="Babiker E."/>
            <person name="Staton M."/>
        </authorList>
    </citation>
    <scope>NUCLEOTIDE SEQUENCE [LARGE SCALE GENOMIC DNA]</scope>
    <source>
        <strain evidence="2">cv. NJ 8807/NJ 8810</strain>
        <tissue evidence="1">Young leaf</tissue>
    </source>
</reference>
<name>A0ACB7X3Z9_9ERIC</name>
<protein>
    <submittedName>
        <fullName evidence="1">Uncharacterized protein</fullName>
    </submittedName>
</protein>